<gene>
    <name evidence="2" type="ORF">BDY21DRAFT_418747</name>
</gene>
<dbReference type="Proteomes" id="UP000799766">
    <property type="component" value="Unassembled WGS sequence"/>
</dbReference>
<reference evidence="2" key="1">
    <citation type="journal article" date="2020" name="Stud. Mycol.">
        <title>101 Dothideomycetes genomes: a test case for predicting lifestyles and emergence of pathogens.</title>
        <authorList>
            <person name="Haridas S."/>
            <person name="Albert R."/>
            <person name="Binder M."/>
            <person name="Bloem J."/>
            <person name="Labutti K."/>
            <person name="Salamov A."/>
            <person name="Andreopoulos B."/>
            <person name="Baker S."/>
            <person name="Barry K."/>
            <person name="Bills G."/>
            <person name="Bluhm B."/>
            <person name="Cannon C."/>
            <person name="Castanera R."/>
            <person name="Culley D."/>
            <person name="Daum C."/>
            <person name="Ezra D."/>
            <person name="Gonzalez J."/>
            <person name="Henrissat B."/>
            <person name="Kuo A."/>
            <person name="Liang C."/>
            <person name="Lipzen A."/>
            <person name="Lutzoni F."/>
            <person name="Magnuson J."/>
            <person name="Mondo S."/>
            <person name="Nolan M."/>
            <person name="Ohm R."/>
            <person name="Pangilinan J."/>
            <person name="Park H.-J."/>
            <person name="Ramirez L."/>
            <person name="Alfaro M."/>
            <person name="Sun H."/>
            <person name="Tritt A."/>
            <person name="Yoshinaga Y."/>
            <person name="Zwiers L.-H."/>
            <person name="Turgeon B."/>
            <person name="Goodwin S."/>
            <person name="Spatafora J."/>
            <person name="Crous P."/>
            <person name="Grigoriev I."/>
        </authorList>
    </citation>
    <scope>NUCLEOTIDE SEQUENCE</scope>
    <source>
        <strain evidence="2">ATCC 16933</strain>
    </source>
</reference>
<accession>A0A6A6PA40</accession>
<evidence type="ECO:0000256" key="1">
    <source>
        <dbReference type="SAM" id="MobiDB-lite"/>
    </source>
</evidence>
<feature type="non-terminal residue" evidence="2">
    <location>
        <position position="185"/>
    </location>
</feature>
<dbReference type="AlphaFoldDB" id="A0A6A6PA40"/>
<name>A0A6A6PA40_9PEZI</name>
<evidence type="ECO:0000313" key="2">
    <source>
        <dbReference type="EMBL" id="KAF2460766.1"/>
    </source>
</evidence>
<protein>
    <submittedName>
        <fullName evidence="2">Uncharacterized protein</fullName>
    </submittedName>
</protein>
<keyword evidence="3" id="KW-1185">Reference proteome</keyword>
<proteinExistence type="predicted"/>
<feature type="region of interest" description="Disordered" evidence="1">
    <location>
        <begin position="1"/>
        <end position="25"/>
    </location>
</feature>
<sequence length="185" mass="19919">MLQGNGRRFGLSRRRGAGGRASPRETVLSRNVGAAPCRSRDVEVHARHQPLAALPASWLAALGPSMHRAERHGRFFRPLPSASDRRPALAQSRRLCALCYKLPALLLRPSGNPNAEDPCGALPHHLIDSPRKISPTFPDNFAFLAAGAAPAYSLHPAGFFSISPDAWMSKYSLDWACAPPGPAVS</sequence>
<organism evidence="2 3">
    <name type="scientific">Lineolata rhizophorae</name>
    <dbReference type="NCBI Taxonomy" id="578093"/>
    <lineage>
        <taxon>Eukaryota</taxon>
        <taxon>Fungi</taxon>
        <taxon>Dikarya</taxon>
        <taxon>Ascomycota</taxon>
        <taxon>Pezizomycotina</taxon>
        <taxon>Dothideomycetes</taxon>
        <taxon>Dothideomycetes incertae sedis</taxon>
        <taxon>Lineolatales</taxon>
        <taxon>Lineolataceae</taxon>
        <taxon>Lineolata</taxon>
    </lineage>
</organism>
<evidence type="ECO:0000313" key="3">
    <source>
        <dbReference type="Proteomes" id="UP000799766"/>
    </source>
</evidence>
<dbReference type="EMBL" id="MU001672">
    <property type="protein sequence ID" value="KAF2460766.1"/>
    <property type="molecule type" value="Genomic_DNA"/>
</dbReference>